<dbReference type="RefSeq" id="WP_149071585.1">
    <property type="nucleotide sequence ID" value="NZ_VTHL01000014.1"/>
</dbReference>
<comment type="caution">
    <text evidence="1">The sequence shown here is derived from an EMBL/GenBank/DDBJ whole genome shotgun (WGS) entry which is preliminary data.</text>
</comment>
<gene>
    <name evidence="1" type="ORF">FY528_13680</name>
</gene>
<dbReference type="InterPro" id="IPR009097">
    <property type="entry name" value="Cyclic_Pdiesterase"/>
</dbReference>
<dbReference type="EMBL" id="VTHL01000014">
    <property type="protein sequence ID" value="TYZ08091.1"/>
    <property type="molecule type" value="Genomic_DNA"/>
</dbReference>
<dbReference type="Proteomes" id="UP000322791">
    <property type="component" value="Unassembled WGS sequence"/>
</dbReference>
<protein>
    <submittedName>
        <fullName evidence="1">2'-5' RNA ligase family protein</fullName>
    </submittedName>
</protein>
<dbReference type="PANTHER" id="PTHR40037">
    <property type="entry name" value="PHOSPHOESTERASE YJCG-RELATED"/>
    <property type="match status" value="1"/>
</dbReference>
<evidence type="ECO:0000313" key="2">
    <source>
        <dbReference type="Proteomes" id="UP000322791"/>
    </source>
</evidence>
<dbReference type="GO" id="GO:0016874">
    <property type="term" value="F:ligase activity"/>
    <property type="evidence" value="ECO:0007669"/>
    <property type="project" value="UniProtKB-KW"/>
</dbReference>
<sequence>MPATVLYLLVIVPPEPVLGQVWALKQELHHLTGSRNAIRLRPHITLWPPLHRPATFAQEVYPVLSAFAAQQKEFAVTLRNFDWFENRTLFVRVETKIILQEFNARLSKWCRDKGVEIPPEKRPFTPHMTLATRDLPADQINTLRQLFAARVYSATFPVAGLTLFRHSGTAWEIAAEFSLTPQN</sequence>
<reference evidence="1 2" key="1">
    <citation type="submission" date="2019-08" db="EMBL/GenBank/DDBJ databases">
        <authorList>
            <person name="Seo M.-J."/>
        </authorList>
    </citation>
    <scope>NUCLEOTIDE SEQUENCE [LARGE SCALE GENOMIC DNA]</scope>
    <source>
        <strain evidence="1 2">KIGAM108</strain>
    </source>
</reference>
<dbReference type="InterPro" id="IPR050580">
    <property type="entry name" value="2H_phosphoesterase_YjcG-like"/>
</dbReference>
<accession>A0A5D6UWG4</accession>
<dbReference type="Gene3D" id="3.90.1140.10">
    <property type="entry name" value="Cyclic phosphodiesterase"/>
    <property type="match status" value="1"/>
</dbReference>
<dbReference type="Pfam" id="PF13563">
    <property type="entry name" value="2_5_RNA_ligase2"/>
    <property type="match status" value="1"/>
</dbReference>
<dbReference type="PANTHER" id="PTHR40037:SF1">
    <property type="entry name" value="PHOSPHOESTERASE SAOUHSC_00951-RELATED"/>
    <property type="match status" value="1"/>
</dbReference>
<dbReference type="AlphaFoldDB" id="A0A5D6UWG4"/>
<name>A0A5D6UWG4_9BACT</name>
<dbReference type="SUPFAM" id="SSF55144">
    <property type="entry name" value="LigT-like"/>
    <property type="match status" value="1"/>
</dbReference>
<keyword evidence="1" id="KW-0436">Ligase</keyword>
<organism evidence="1 2">
    <name type="scientific">Hymenobacter lutimineralis</name>
    <dbReference type="NCBI Taxonomy" id="2606448"/>
    <lineage>
        <taxon>Bacteria</taxon>
        <taxon>Pseudomonadati</taxon>
        <taxon>Bacteroidota</taxon>
        <taxon>Cytophagia</taxon>
        <taxon>Cytophagales</taxon>
        <taxon>Hymenobacteraceae</taxon>
        <taxon>Hymenobacter</taxon>
    </lineage>
</organism>
<proteinExistence type="predicted"/>
<evidence type="ECO:0000313" key="1">
    <source>
        <dbReference type="EMBL" id="TYZ08091.1"/>
    </source>
</evidence>
<keyword evidence="2" id="KW-1185">Reference proteome</keyword>